<keyword evidence="4" id="KW-0969">Cilium</keyword>
<dbReference type="RefSeq" id="WP_115836673.1">
    <property type="nucleotide sequence ID" value="NZ_CP025086.1"/>
</dbReference>
<keyword evidence="4" id="KW-0282">Flagellum</keyword>
<dbReference type="NCBIfam" id="NF001995">
    <property type="entry name" value="PRK00794.1-1"/>
    <property type="match status" value="1"/>
</dbReference>
<dbReference type="OrthoDB" id="7932924at2"/>
<dbReference type="GO" id="GO:0006402">
    <property type="term" value="P:mRNA catabolic process"/>
    <property type="evidence" value="ECO:0007669"/>
    <property type="project" value="InterPro"/>
</dbReference>
<dbReference type="InterPro" id="IPR009967">
    <property type="entry name" value="Flagellum_FlbT"/>
</dbReference>
<comment type="caution">
    <text evidence="4">The sequence shown here is derived from an EMBL/GenBank/DDBJ whole genome shotgun (WGS) entry which is preliminary data.</text>
</comment>
<organism evidence="4 5">
    <name type="scientific">Methylovirgula ligni</name>
    <dbReference type="NCBI Taxonomy" id="569860"/>
    <lineage>
        <taxon>Bacteria</taxon>
        <taxon>Pseudomonadati</taxon>
        <taxon>Pseudomonadota</taxon>
        <taxon>Alphaproteobacteria</taxon>
        <taxon>Hyphomicrobiales</taxon>
        <taxon>Beijerinckiaceae</taxon>
        <taxon>Methylovirgula</taxon>
    </lineage>
</organism>
<evidence type="ECO:0000256" key="1">
    <source>
        <dbReference type="ARBA" id="ARBA00022491"/>
    </source>
</evidence>
<keyword evidence="4" id="KW-0966">Cell projection</keyword>
<keyword evidence="5" id="KW-1185">Reference proteome</keyword>
<proteinExistence type="predicted"/>
<dbReference type="AlphaFoldDB" id="A0A3D9YYY9"/>
<dbReference type="Pfam" id="PF07378">
    <property type="entry name" value="FlbT"/>
    <property type="match status" value="1"/>
</dbReference>
<dbReference type="EMBL" id="QUMO01000003">
    <property type="protein sequence ID" value="REF86092.1"/>
    <property type="molecule type" value="Genomic_DNA"/>
</dbReference>
<reference evidence="4 5" key="1">
    <citation type="submission" date="2018-08" db="EMBL/GenBank/DDBJ databases">
        <title>Genomic Encyclopedia of Type Strains, Phase IV (KMG-IV): sequencing the most valuable type-strain genomes for metagenomic binning, comparative biology and taxonomic classification.</title>
        <authorList>
            <person name="Goeker M."/>
        </authorList>
    </citation>
    <scope>NUCLEOTIDE SEQUENCE [LARGE SCALE GENOMIC DNA]</scope>
    <source>
        <strain evidence="4 5">BW863</strain>
    </source>
</reference>
<evidence type="ECO:0000313" key="5">
    <source>
        <dbReference type="Proteomes" id="UP000256900"/>
    </source>
</evidence>
<keyword evidence="1" id="KW-0678">Repressor</keyword>
<dbReference type="GO" id="GO:0048027">
    <property type="term" value="F:mRNA 5'-UTR binding"/>
    <property type="evidence" value="ECO:0007669"/>
    <property type="project" value="InterPro"/>
</dbReference>
<dbReference type="GO" id="GO:1902209">
    <property type="term" value="P:negative regulation of bacterial-type flagellum assembly"/>
    <property type="evidence" value="ECO:0007669"/>
    <property type="project" value="InterPro"/>
</dbReference>
<accession>A0A3D9YYY9</accession>
<dbReference type="GO" id="GO:0044781">
    <property type="term" value="P:bacterial-type flagellum organization"/>
    <property type="evidence" value="ECO:0007669"/>
    <property type="project" value="UniProtKB-KW"/>
</dbReference>
<dbReference type="PIRSF" id="PIRSF009533">
    <property type="entry name" value="FlbT"/>
    <property type="match status" value="1"/>
</dbReference>
<gene>
    <name evidence="4" type="ORF">DES32_2137</name>
</gene>
<keyword evidence="2" id="KW-1005">Bacterial flagellum biogenesis</keyword>
<evidence type="ECO:0000256" key="3">
    <source>
        <dbReference type="ARBA" id="ARBA00022884"/>
    </source>
</evidence>
<sequence>MRISLRAGEKFYINGAVLRVDRKVSFELLNDATFLLEAHVMNVGDVTTPLRQLYFIVQIMLMNPADTPAAAETFDKALENSRRIFLDPRILAGLKTAEQLVTENRKFDALKTIRTLLPIEAEVLCEIKEPVAGAAA</sequence>
<keyword evidence="3" id="KW-0694">RNA-binding</keyword>
<evidence type="ECO:0000256" key="2">
    <source>
        <dbReference type="ARBA" id="ARBA00022795"/>
    </source>
</evidence>
<dbReference type="Proteomes" id="UP000256900">
    <property type="component" value="Unassembled WGS sequence"/>
</dbReference>
<name>A0A3D9YYY9_9HYPH</name>
<evidence type="ECO:0000313" key="4">
    <source>
        <dbReference type="EMBL" id="REF86092.1"/>
    </source>
</evidence>
<protein>
    <submittedName>
        <fullName evidence="4">Flagellar protein FlbT</fullName>
    </submittedName>
</protein>